<organism evidence="1 2">
    <name type="scientific">Streptomyces sulfonofaciens</name>
    <dbReference type="NCBI Taxonomy" id="68272"/>
    <lineage>
        <taxon>Bacteria</taxon>
        <taxon>Bacillati</taxon>
        <taxon>Actinomycetota</taxon>
        <taxon>Actinomycetes</taxon>
        <taxon>Kitasatosporales</taxon>
        <taxon>Streptomycetaceae</taxon>
        <taxon>Streptomyces</taxon>
    </lineage>
</organism>
<comment type="caution">
    <text evidence="1">The sequence shown here is derived from an EMBL/GenBank/DDBJ whole genome shotgun (WGS) entry which is preliminary data.</text>
</comment>
<protein>
    <submittedName>
        <fullName evidence="1">Uncharacterized protein</fullName>
    </submittedName>
</protein>
<reference evidence="1" key="1">
    <citation type="journal article" date="2014" name="Int. J. Syst. Evol. Microbiol.">
        <title>Complete genome sequence of Corynebacterium casei LMG S-19264T (=DSM 44701T), isolated from a smear-ripened cheese.</title>
        <authorList>
            <consortium name="US DOE Joint Genome Institute (JGI-PGF)"/>
            <person name="Walter F."/>
            <person name="Albersmeier A."/>
            <person name="Kalinowski J."/>
            <person name="Ruckert C."/>
        </authorList>
    </citation>
    <scope>NUCLEOTIDE SEQUENCE</scope>
    <source>
        <strain evidence="1">JCM 5069</strain>
    </source>
</reference>
<proteinExistence type="predicted"/>
<accession>A0A919L013</accession>
<dbReference type="AlphaFoldDB" id="A0A919L013"/>
<sequence>MFCGELQVDPPWTFELAEILNDRRIATEGKELGLTAALDQLESWLDEPREYHKRHRLAWLAAIDDYDFAVQATGPAYRRGLSGHLGAVRRAMAGLPAKDADQQRARALTALRALARAASSGDQLGRAWADVVDAVRGDETYAVICARIALLQNLLERTGRRSSDVTRRLVGVLRDRRVDVQMARLALGDIEEPGPLSPREVTAGAGVAEAERLSLCARTVVTPPRQARHVVWHAFAKARLAGMVQSFGPITLYDREWFMGNAAAGGPFRSRLPPEVANQDSFFPTESFPDEPHVVLARVDLGTDAYANAPAESSLQVRSMILASTFPEDRRGWEMYEGYIHTVDGAWAGTHAFRLAEEDFAMPYARMDATAERLSRMAPRIAPHLPGTGSDLAEVVDAIGWWKASGAQPPLPAIVLDVRILELLATRVAALDWYDYLDHFHKNAWIRHQVVDTLADVAWHSTDDLGHFTTDVRNAARDVRSRLVKHKGRDFDIDIREVISALPDLISVYPRHSRQRRRATGVAARLADGAGMRAWYESLEGRWSRSTRRLRAIRNSLAHGGPVTPEAATSVGSLVHFLAGTGLTDSLNALLEGAPHASTHELRRDTCDAWADRWLAGMPATETFQGAA</sequence>
<dbReference type="EMBL" id="BNCD01000007">
    <property type="protein sequence ID" value="GHH78384.1"/>
    <property type="molecule type" value="Genomic_DNA"/>
</dbReference>
<evidence type="ECO:0000313" key="1">
    <source>
        <dbReference type="EMBL" id="GHH78384.1"/>
    </source>
</evidence>
<dbReference type="RefSeq" id="WP_189931826.1">
    <property type="nucleotide sequence ID" value="NZ_BNCD01000007.1"/>
</dbReference>
<keyword evidence="2" id="KW-1185">Reference proteome</keyword>
<reference evidence="1" key="2">
    <citation type="submission" date="2020-09" db="EMBL/GenBank/DDBJ databases">
        <authorList>
            <person name="Sun Q."/>
            <person name="Ohkuma M."/>
        </authorList>
    </citation>
    <scope>NUCLEOTIDE SEQUENCE</scope>
    <source>
        <strain evidence="1">JCM 5069</strain>
    </source>
</reference>
<evidence type="ECO:0000313" key="2">
    <source>
        <dbReference type="Proteomes" id="UP000603708"/>
    </source>
</evidence>
<gene>
    <name evidence="1" type="ORF">GCM10018793_28730</name>
</gene>
<dbReference type="Proteomes" id="UP000603708">
    <property type="component" value="Unassembled WGS sequence"/>
</dbReference>
<name>A0A919L013_9ACTN</name>